<dbReference type="InterPro" id="IPR011611">
    <property type="entry name" value="PfkB_dom"/>
</dbReference>
<dbReference type="OrthoDB" id="204058at2759"/>
<evidence type="ECO:0000256" key="1">
    <source>
        <dbReference type="SAM" id="MobiDB-lite"/>
    </source>
</evidence>
<dbReference type="InterPro" id="IPR029056">
    <property type="entry name" value="Ribokinase-like"/>
</dbReference>
<feature type="region of interest" description="Disordered" evidence="1">
    <location>
        <begin position="354"/>
        <end position="381"/>
    </location>
</feature>
<dbReference type="eggNOG" id="KOG2947">
    <property type="taxonomic scope" value="Eukaryota"/>
</dbReference>
<dbReference type="EMBL" id="CH963847">
    <property type="protein sequence ID" value="EDW72740.2"/>
    <property type="molecule type" value="Genomic_DNA"/>
</dbReference>
<dbReference type="InterPro" id="IPR052562">
    <property type="entry name" value="Ketohexokinase-related"/>
</dbReference>
<dbReference type="InParanoid" id="B4MKN4"/>
<dbReference type="PANTHER" id="PTHR42774">
    <property type="entry name" value="PHOSPHOTRANSFERASE SYSTEM TRANSPORT PROTEIN"/>
    <property type="match status" value="1"/>
</dbReference>
<dbReference type="InterPro" id="IPR034093">
    <property type="entry name" value="KHK"/>
</dbReference>
<accession>B4MKN4</accession>
<dbReference type="Proteomes" id="UP000007798">
    <property type="component" value="Unassembled WGS sequence"/>
</dbReference>
<dbReference type="AlphaFoldDB" id="B4MKN4"/>
<organism evidence="3 4">
    <name type="scientific">Drosophila willistoni</name>
    <name type="common">Fruit fly</name>
    <dbReference type="NCBI Taxonomy" id="7260"/>
    <lineage>
        <taxon>Eukaryota</taxon>
        <taxon>Metazoa</taxon>
        <taxon>Ecdysozoa</taxon>
        <taxon>Arthropoda</taxon>
        <taxon>Hexapoda</taxon>
        <taxon>Insecta</taxon>
        <taxon>Pterygota</taxon>
        <taxon>Neoptera</taxon>
        <taxon>Endopterygota</taxon>
        <taxon>Diptera</taxon>
        <taxon>Brachycera</taxon>
        <taxon>Muscomorpha</taxon>
        <taxon>Ephydroidea</taxon>
        <taxon>Drosophilidae</taxon>
        <taxon>Drosophila</taxon>
        <taxon>Sophophora</taxon>
    </lineage>
</organism>
<proteinExistence type="predicted"/>
<evidence type="ECO:0000313" key="3">
    <source>
        <dbReference type="EMBL" id="EDW72740.2"/>
    </source>
</evidence>
<dbReference type="HOGENOM" id="CLU_027634_3_0_1"/>
<reference evidence="3 4" key="1">
    <citation type="journal article" date="2007" name="Nature">
        <title>Evolution of genes and genomes on the Drosophila phylogeny.</title>
        <authorList>
            <consortium name="Drosophila 12 Genomes Consortium"/>
            <person name="Clark A.G."/>
            <person name="Eisen M.B."/>
            <person name="Smith D.R."/>
            <person name="Bergman C.M."/>
            <person name="Oliver B."/>
            <person name="Markow T.A."/>
            <person name="Kaufman T.C."/>
            <person name="Kellis M."/>
            <person name="Gelbart W."/>
            <person name="Iyer V.N."/>
            <person name="Pollard D.A."/>
            <person name="Sackton T.B."/>
            <person name="Larracuente A.M."/>
            <person name="Singh N.D."/>
            <person name="Abad J.P."/>
            <person name="Abt D.N."/>
            <person name="Adryan B."/>
            <person name="Aguade M."/>
            <person name="Akashi H."/>
            <person name="Anderson W.W."/>
            <person name="Aquadro C.F."/>
            <person name="Ardell D.H."/>
            <person name="Arguello R."/>
            <person name="Artieri C.G."/>
            <person name="Barbash D.A."/>
            <person name="Barker D."/>
            <person name="Barsanti P."/>
            <person name="Batterham P."/>
            <person name="Batzoglou S."/>
            <person name="Begun D."/>
            <person name="Bhutkar A."/>
            <person name="Blanco E."/>
            <person name="Bosak S.A."/>
            <person name="Bradley R.K."/>
            <person name="Brand A.D."/>
            <person name="Brent M.R."/>
            <person name="Brooks A.N."/>
            <person name="Brown R.H."/>
            <person name="Butlin R.K."/>
            <person name="Caggese C."/>
            <person name="Calvi B.R."/>
            <person name="Bernardo de Carvalho A."/>
            <person name="Caspi A."/>
            <person name="Castrezana S."/>
            <person name="Celniker S.E."/>
            <person name="Chang J.L."/>
            <person name="Chapple C."/>
            <person name="Chatterji S."/>
            <person name="Chinwalla A."/>
            <person name="Civetta A."/>
            <person name="Clifton S.W."/>
            <person name="Comeron J.M."/>
            <person name="Costello J.C."/>
            <person name="Coyne J.A."/>
            <person name="Daub J."/>
            <person name="David R.G."/>
            <person name="Delcher A.L."/>
            <person name="Delehaunty K."/>
            <person name="Do C.B."/>
            <person name="Ebling H."/>
            <person name="Edwards K."/>
            <person name="Eickbush T."/>
            <person name="Evans J.D."/>
            <person name="Filipski A."/>
            <person name="Findeiss S."/>
            <person name="Freyhult E."/>
            <person name="Fulton L."/>
            <person name="Fulton R."/>
            <person name="Garcia A.C."/>
            <person name="Gardiner A."/>
            <person name="Garfield D.A."/>
            <person name="Garvin B.E."/>
            <person name="Gibson G."/>
            <person name="Gilbert D."/>
            <person name="Gnerre S."/>
            <person name="Godfrey J."/>
            <person name="Good R."/>
            <person name="Gotea V."/>
            <person name="Gravely B."/>
            <person name="Greenberg A.J."/>
            <person name="Griffiths-Jones S."/>
            <person name="Gross S."/>
            <person name="Guigo R."/>
            <person name="Gustafson E.A."/>
            <person name="Haerty W."/>
            <person name="Hahn M.W."/>
            <person name="Halligan D.L."/>
            <person name="Halpern A.L."/>
            <person name="Halter G.M."/>
            <person name="Han M.V."/>
            <person name="Heger A."/>
            <person name="Hillier L."/>
            <person name="Hinrichs A.S."/>
            <person name="Holmes I."/>
            <person name="Hoskins R.A."/>
            <person name="Hubisz M.J."/>
            <person name="Hultmark D."/>
            <person name="Huntley M.A."/>
            <person name="Jaffe D.B."/>
            <person name="Jagadeeshan S."/>
            <person name="Jeck W.R."/>
            <person name="Johnson J."/>
            <person name="Jones C.D."/>
            <person name="Jordan W.C."/>
            <person name="Karpen G.H."/>
            <person name="Kataoka E."/>
            <person name="Keightley P.D."/>
            <person name="Kheradpour P."/>
            <person name="Kirkness E.F."/>
            <person name="Koerich L.B."/>
            <person name="Kristiansen K."/>
            <person name="Kudrna D."/>
            <person name="Kulathinal R.J."/>
            <person name="Kumar S."/>
            <person name="Kwok R."/>
            <person name="Lander E."/>
            <person name="Langley C.H."/>
            <person name="Lapoint R."/>
            <person name="Lazzaro B.P."/>
            <person name="Lee S.J."/>
            <person name="Levesque L."/>
            <person name="Li R."/>
            <person name="Lin C.F."/>
            <person name="Lin M.F."/>
            <person name="Lindblad-Toh K."/>
            <person name="Llopart A."/>
            <person name="Long M."/>
            <person name="Low L."/>
            <person name="Lozovsky E."/>
            <person name="Lu J."/>
            <person name="Luo M."/>
            <person name="Machado C.A."/>
            <person name="Makalowski W."/>
            <person name="Marzo M."/>
            <person name="Matsuda M."/>
            <person name="Matzkin L."/>
            <person name="McAllister B."/>
            <person name="McBride C.S."/>
            <person name="McKernan B."/>
            <person name="McKernan K."/>
            <person name="Mendez-Lago M."/>
            <person name="Minx P."/>
            <person name="Mollenhauer M.U."/>
            <person name="Montooth K."/>
            <person name="Mount S.M."/>
            <person name="Mu X."/>
            <person name="Myers E."/>
            <person name="Negre B."/>
            <person name="Newfeld S."/>
            <person name="Nielsen R."/>
            <person name="Noor M.A."/>
            <person name="O'Grady P."/>
            <person name="Pachter L."/>
            <person name="Papaceit M."/>
            <person name="Parisi M.J."/>
            <person name="Parisi M."/>
            <person name="Parts L."/>
            <person name="Pedersen J.S."/>
            <person name="Pesole G."/>
            <person name="Phillippy A.M."/>
            <person name="Ponting C.P."/>
            <person name="Pop M."/>
            <person name="Porcelli D."/>
            <person name="Powell J.R."/>
            <person name="Prohaska S."/>
            <person name="Pruitt K."/>
            <person name="Puig M."/>
            <person name="Quesneville H."/>
            <person name="Ram K.R."/>
            <person name="Rand D."/>
            <person name="Rasmussen M.D."/>
            <person name="Reed L.K."/>
            <person name="Reenan R."/>
            <person name="Reily A."/>
            <person name="Remington K.A."/>
            <person name="Rieger T.T."/>
            <person name="Ritchie M.G."/>
            <person name="Robin C."/>
            <person name="Rogers Y.H."/>
            <person name="Rohde C."/>
            <person name="Rozas J."/>
            <person name="Rubenfield M.J."/>
            <person name="Ruiz A."/>
            <person name="Russo S."/>
            <person name="Salzberg S.L."/>
            <person name="Sanchez-Gracia A."/>
            <person name="Saranga D.J."/>
            <person name="Sato H."/>
            <person name="Schaeffer S.W."/>
            <person name="Schatz M.C."/>
            <person name="Schlenke T."/>
            <person name="Schwartz R."/>
            <person name="Segarra C."/>
            <person name="Singh R.S."/>
            <person name="Sirot L."/>
            <person name="Sirota M."/>
            <person name="Sisneros N.B."/>
            <person name="Smith C.D."/>
            <person name="Smith T.F."/>
            <person name="Spieth J."/>
            <person name="Stage D.E."/>
            <person name="Stark A."/>
            <person name="Stephan W."/>
            <person name="Strausberg R.L."/>
            <person name="Strempel S."/>
            <person name="Sturgill D."/>
            <person name="Sutton G."/>
            <person name="Sutton G.G."/>
            <person name="Tao W."/>
            <person name="Teichmann S."/>
            <person name="Tobari Y.N."/>
            <person name="Tomimura Y."/>
            <person name="Tsolas J.M."/>
            <person name="Valente V.L."/>
            <person name="Venter E."/>
            <person name="Venter J.C."/>
            <person name="Vicario S."/>
            <person name="Vieira F.G."/>
            <person name="Vilella A.J."/>
            <person name="Villasante A."/>
            <person name="Walenz B."/>
            <person name="Wang J."/>
            <person name="Wasserman M."/>
            <person name="Watts T."/>
            <person name="Wilson D."/>
            <person name="Wilson R.K."/>
            <person name="Wing R.A."/>
            <person name="Wolfner M.F."/>
            <person name="Wong A."/>
            <person name="Wong G.K."/>
            <person name="Wu C.I."/>
            <person name="Wu G."/>
            <person name="Yamamoto D."/>
            <person name="Yang H.P."/>
            <person name="Yang S.P."/>
            <person name="Yorke J.A."/>
            <person name="Yoshida K."/>
            <person name="Zdobnov E."/>
            <person name="Zhang P."/>
            <person name="Zhang Y."/>
            <person name="Zimin A.V."/>
            <person name="Baldwin J."/>
            <person name="Abdouelleil A."/>
            <person name="Abdulkadir J."/>
            <person name="Abebe A."/>
            <person name="Abera B."/>
            <person name="Abreu J."/>
            <person name="Acer S.C."/>
            <person name="Aftuck L."/>
            <person name="Alexander A."/>
            <person name="An P."/>
            <person name="Anderson E."/>
            <person name="Anderson S."/>
            <person name="Arachi H."/>
            <person name="Azer M."/>
            <person name="Bachantsang P."/>
            <person name="Barry A."/>
            <person name="Bayul T."/>
            <person name="Berlin A."/>
            <person name="Bessette D."/>
            <person name="Bloom T."/>
            <person name="Blye J."/>
            <person name="Boguslavskiy L."/>
            <person name="Bonnet C."/>
            <person name="Boukhgalter B."/>
            <person name="Bourzgui I."/>
            <person name="Brown A."/>
            <person name="Cahill P."/>
            <person name="Channer S."/>
            <person name="Cheshatsang Y."/>
            <person name="Chuda L."/>
            <person name="Citroen M."/>
            <person name="Collymore A."/>
            <person name="Cooke P."/>
            <person name="Costello M."/>
            <person name="D'Aco K."/>
            <person name="Daza R."/>
            <person name="De Haan G."/>
            <person name="DeGray S."/>
            <person name="DeMaso C."/>
            <person name="Dhargay N."/>
            <person name="Dooley K."/>
            <person name="Dooley E."/>
            <person name="Doricent M."/>
            <person name="Dorje P."/>
            <person name="Dorjee K."/>
            <person name="Dupes A."/>
            <person name="Elong R."/>
            <person name="Falk J."/>
            <person name="Farina A."/>
            <person name="Faro S."/>
            <person name="Ferguson D."/>
            <person name="Fisher S."/>
            <person name="Foley C.D."/>
            <person name="Franke A."/>
            <person name="Friedrich D."/>
            <person name="Gadbois L."/>
            <person name="Gearin G."/>
            <person name="Gearin C.R."/>
            <person name="Giannoukos G."/>
            <person name="Goode T."/>
            <person name="Graham J."/>
            <person name="Grandbois E."/>
            <person name="Grewal S."/>
            <person name="Gyaltsen K."/>
            <person name="Hafez N."/>
            <person name="Hagos B."/>
            <person name="Hall J."/>
            <person name="Henson C."/>
            <person name="Hollinger A."/>
            <person name="Honan T."/>
            <person name="Huard M.D."/>
            <person name="Hughes L."/>
            <person name="Hurhula B."/>
            <person name="Husby M.E."/>
            <person name="Kamat A."/>
            <person name="Kanga B."/>
            <person name="Kashin S."/>
            <person name="Khazanovich D."/>
            <person name="Kisner P."/>
            <person name="Lance K."/>
            <person name="Lara M."/>
            <person name="Lee W."/>
            <person name="Lennon N."/>
            <person name="Letendre F."/>
            <person name="LeVine R."/>
            <person name="Lipovsky A."/>
            <person name="Liu X."/>
            <person name="Liu J."/>
            <person name="Liu S."/>
            <person name="Lokyitsang T."/>
            <person name="Lokyitsang Y."/>
            <person name="Lubonja R."/>
            <person name="Lui A."/>
            <person name="MacDonald P."/>
            <person name="Magnisalis V."/>
            <person name="Maru K."/>
            <person name="Matthews C."/>
            <person name="McCusker W."/>
            <person name="McDonough S."/>
            <person name="Mehta T."/>
            <person name="Meldrim J."/>
            <person name="Meneus L."/>
            <person name="Mihai O."/>
            <person name="Mihalev A."/>
            <person name="Mihova T."/>
            <person name="Mittelman R."/>
            <person name="Mlenga V."/>
            <person name="Montmayeur A."/>
            <person name="Mulrain L."/>
            <person name="Navidi A."/>
            <person name="Naylor J."/>
            <person name="Negash T."/>
            <person name="Nguyen T."/>
            <person name="Nguyen N."/>
            <person name="Nicol R."/>
            <person name="Norbu C."/>
            <person name="Norbu N."/>
            <person name="Novod N."/>
            <person name="O'Neill B."/>
            <person name="Osman S."/>
            <person name="Markiewicz E."/>
            <person name="Oyono O.L."/>
            <person name="Patti C."/>
            <person name="Phunkhang P."/>
            <person name="Pierre F."/>
            <person name="Priest M."/>
            <person name="Raghuraman S."/>
            <person name="Rege F."/>
            <person name="Reyes R."/>
            <person name="Rise C."/>
            <person name="Rogov P."/>
            <person name="Ross K."/>
            <person name="Ryan E."/>
            <person name="Settipalli S."/>
            <person name="Shea T."/>
            <person name="Sherpa N."/>
            <person name="Shi L."/>
            <person name="Shih D."/>
            <person name="Sparrow T."/>
            <person name="Spaulding J."/>
            <person name="Stalker J."/>
            <person name="Stange-Thomann N."/>
            <person name="Stavropoulos S."/>
            <person name="Stone C."/>
            <person name="Strader C."/>
            <person name="Tesfaye S."/>
            <person name="Thomson T."/>
            <person name="Thoulutsang Y."/>
            <person name="Thoulutsang D."/>
            <person name="Topham K."/>
            <person name="Topping I."/>
            <person name="Tsamla T."/>
            <person name="Vassiliev H."/>
            <person name="Vo A."/>
            <person name="Wangchuk T."/>
            <person name="Wangdi T."/>
            <person name="Weiand M."/>
            <person name="Wilkinson J."/>
            <person name="Wilson A."/>
            <person name="Yadav S."/>
            <person name="Young G."/>
            <person name="Yu Q."/>
            <person name="Zembek L."/>
            <person name="Zhong D."/>
            <person name="Zimmer A."/>
            <person name="Zwirko Z."/>
            <person name="Jaffe D.B."/>
            <person name="Alvarez P."/>
            <person name="Brockman W."/>
            <person name="Butler J."/>
            <person name="Chin C."/>
            <person name="Gnerre S."/>
            <person name="Grabherr M."/>
            <person name="Kleber M."/>
            <person name="Mauceli E."/>
            <person name="MacCallum I."/>
        </authorList>
    </citation>
    <scope>NUCLEOTIDE SEQUENCE [LARGE SCALE GENOMIC DNA]</scope>
    <source>
        <strain evidence="4">Tucson 14030-0811.24</strain>
    </source>
</reference>
<dbReference type="CDD" id="cd01939">
    <property type="entry name" value="Ketohexokinase"/>
    <property type="match status" value="1"/>
</dbReference>
<feature type="domain" description="Carbohydrate kinase PfkB" evidence="2">
    <location>
        <begin position="234"/>
        <end position="288"/>
    </location>
</feature>
<feature type="domain" description="Carbohydrate kinase PfkB" evidence="2">
    <location>
        <begin position="1"/>
        <end position="112"/>
    </location>
</feature>
<keyword evidence="4" id="KW-1185">Reference proteome</keyword>
<dbReference type="GO" id="GO:0006000">
    <property type="term" value="P:fructose metabolic process"/>
    <property type="evidence" value="ECO:0007669"/>
    <property type="project" value="InterPro"/>
</dbReference>
<evidence type="ECO:0000313" key="4">
    <source>
        <dbReference type="Proteomes" id="UP000007798"/>
    </source>
</evidence>
<protein>
    <recommendedName>
        <fullName evidence="2">Carbohydrate kinase PfkB domain-containing protein</fullName>
    </recommendedName>
</protein>
<dbReference type="SMR" id="B4MKN4"/>
<dbReference type="PANTHER" id="PTHR42774:SF3">
    <property type="entry name" value="KETOHEXOKINASE"/>
    <property type="match status" value="1"/>
</dbReference>
<dbReference type="Gene3D" id="3.40.1190.20">
    <property type="match status" value="1"/>
</dbReference>
<sequence length="399" mass="45674">MIDFVTVIQKFPEEDERERCIKTSWQRGGHASNICTVLRLLGAPVNFFGMLSRSSAFHLMQEDLQKRGIGIDNCPKTDADPAFSTIILTSDSSTRSIITCDKGFPYIRPEHFKQIDLRRFGWIHFEAYDTKQTMRMIRTVLEYNSGRDLKDRIIISLMVDKEYEKNIDLFDMCNYVIFSNQLANEIGCKSPEETCFKLDEILPIPRYIHVNRPCFICPWNSLGAGCIDTDGNYSELPAYKPKKFVDSFGVGDCFNAAFIYSIYVRKRSLRDAVDFSNMVASHKITSFGYEHIANFKVCPKKEIAVIDTGSQSDDPDEDGLTNEQRICIKYLNRVIKKPDNLLLVIRDAPSRVSVKEEPLPTSEPSEMQLNRFRKPARDSGSSSIIRYGKITVVRSQDEQ</sequence>
<name>B4MKN4_DROWI</name>
<dbReference type="GO" id="GO:0004454">
    <property type="term" value="F:ketohexokinase activity"/>
    <property type="evidence" value="ECO:0007669"/>
    <property type="project" value="InterPro"/>
</dbReference>
<dbReference type="Pfam" id="PF00294">
    <property type="entry name" value="PfkB"/>
    <property type="match status" value="2"/>
</dbReference>
<gene>
    <name evidence="3" type="primary">Dwil\GK17169</name>
    <name evidence="3" type="ORF">Dwil_GK17169</name>
</gene>
<evidence type="ECO:0000259" key="2">
    <source>
        <dbReference type="Pfam" id="PF00294"/>
    </source>
</evidence>
<dbReference type="SUPFAM" id="SSF53613">
    <property type="entry name" value="Ribokinase-like"/>
    <property type="match status" value="1"/>
</dbReference>